<protein>
    <submittedName>
        <fullName evidence="1">Uncharacterized protein</fullName>
    </submittedName>
</protein>
<proteinExistence type="predicted"/>
<keyword evidence="2" id="KW-1185">Reference proteome</keyword>
<organism evidence="1 2">
    <name type="scientific">Lactuca virosa</name>
    <dbReference type="NCBI Taxonomy" id="75947"/>
    <lineage>
        <taxon>Eukaryota</taxon>
        <taxon>Viridiplantae</taxon>
        <taxon>Streptophyta</taxon>
        <taxon>Embryophyta</taxon>
        <taxon>Tracheophyta</taxon>
        <taxon>Spermatophyta</taxon>
        <taxon>Magnoliopsida</taxon>
        <taxon>eudicotyledons</taxon>
        <taxon>Gunneridae</taxon>
        <taxon>Pentapetalae</taxon>
        <taxon>asterids</taxon>
        <taxon>campanulids</taxon>
        <taxon>Asterales</taxon>
        <taxon>Asteraceae</taxon>
        <taxon>Cichorioideae</taxon>
        <taxon>Cichorieae</taxon>
        <taxon>Lactucinae</taxon>
        <taxon>Lactuca</taxon>
    </lineage>
</organism>
<dbReference type="Proteomes" id="UP001157418">
    <property type="component" value="Unassembled WGS sequence"/>
</dbReference>
<name>A0AAU9PTL3_9ASTR</name>
<dbReference type="AlphaFoldDB" id="A0AAU9PTL3"/>
<sequence length="75" mass="8766">MIHHSRHFLLQTLPSHCFRSAMMMIYTITSSDPTTDYTGANLKPKKCFCCQICQEMTKTRLLWWLVVVPPSYDVL</sequence>
<accession>A0AAU9PTL3</accession>
<comment type="caution">
    <text evidence="1">The sequence shown here is derived from an EMBL/GenBank/DDBJ whole genome shotgun (WGS) entry which is preliminary data.</text>
</comment>
<reference evidence="1 2" key="1">
    <citation type="submission" date="2022-01" db="EMBL/GenBank/DDBJ databases">
        <authorList>
            <person name="Xiong W."/>
            <person name="Schranz E."/>
        </authorList>
    </citation>
    <scope>NUCLEOTIDE SEQUENCE [LARGE SCALE GENOMIC DNA]</scope>
</reference>
<evidence type="ECO:0000313" key="2">
    <source>
        <dbReference type="Proteomes" id="UP001157418"/>
    </source>
</evidence>
<evidence type="ECO:0000313" key="1">
    <source>
        <dbReference type="EMBL" id="CAH1453571.1"/>
    </source>
</evidence>
<dbReference type="EMBL" id="CAKMRJ010005745">
    <property type="protein sequence ID" value="CAH1453571.1"/>
    <property type="molecule type" value="Genomic_DNA"/>
</dbReference>
<gene>
    <name evidence="1" type="ORF">LVIROSA_LOCUS38810</name>
</gene>